<name>A0A9D4QMM7_DREPO</name>
<organism evidence="11 12">
    <name type="scientific">Dreissena polymorpha</name>
    <name type="common">Zebra mussel</name>
    <name type="synonym">Mytilus polymorpha</name>
    <dbReference type="NCBI Taxonomy" id="45954"/>
    <lineage>
        <taxon>Eukaryota</taxon>
        <taxon>Metazoa</taxon>
        <taxon>Spiralia</taxon>
        <taxon>Lophotrochozoa</taxon>
        <taxon>Mollusca</taxon>
        <taxon>Bivalvia</taxon>
        <taxon>Autobranchia</taxon>
        <taxon>Heteroconchia</taxon>
        <taxon>Euheterodonta</taxon>
        <taxon>Imparidentia</taxon>
        <taxon>Neoheterodontei</taxon>
        <taxon>Myida</taxon>
        <taxon>Dreissenoidea</taxon>
        <taxon>Dreissenidae</taxon>
        <taxon>Dreissena</taxon>
    </lineage>
</organism>
<dbReference type="GO" id="GO:0004930">
    <property type="term" value="F:G protein-coupled receptor activity"/>
    <property type="evidence" value="ECO:0007669"/>
    <property type="project" value="UniProtKB-KW"/>
</dbReference>
<evidence type="ECO:0000256" key="2">
    <source>
        <dbReference type="ARBA" id="ARBA00022692"/>
    </source>
</evidence>
<evidence type="ECO:0000256" key="9">
    <source>
        <dbReference type="SAM" id="Phobius"/>
    </source>
</evidence>
<dbReference type="GO" id="GO:0005886">
    <property type="term" value="C:plasma membrane"/>
    <property type="evidence" value="ECO:0007669"/>
    <property type="project" value="TreeGrafter"/>
</dbReference>
<feature type="transmembrane region" description="Helical" evidence="9">
    <location>
        <begin position="299"/>
        <end position="321"/>
    </location>
</feature>
<keyword evidence="12" id="KW-1185">Reference proteome</keyword>
<accession>A0A9D4QMM7</accession>
<proteinExistence type="predicted"/>
<keyword evidence="5 9" id="KW-0472">Membrane</keyword>
<evidence type="ECO:0000256" key="4">
    <source>
        <dbReference type="ARBA" id="ARBA00023040"/>
    </source>
</evidence>
<dbReference type="Pfam" id="PF00001">
    <property type="entry name" value="7tm_1"/>
    <property type="match status" value="1"/>
</dbReference>
<feature type="domain" description="G-protein coupled receptors family 1 profile" evidence="10">
    <location>
        <begin position="39"/>
        <end position="319"/>
    </location>
</feature>
<evidence type="ECO:0000313" key="11">
    <source>
        <dbReference type="EMBL" id="KAH3836731.1"/>
    </source>
</evidence>
<dbReference type="InterPro" id="IPR017452">
    <property type="entry name" value="GPCR_Rhodpsn_7TM"/>
</dbReference>
<dbReference type="PROSITE" id="PS50262">
    <property type="entry name" value="G_PROTEIN_RECEP_F1_2"/>
    <property type="match status" value="1"/>
</dbReference>
<dbReference type="PANTHER" id="PTHR24243">
    <property type="entry name" value="G-PROTEIN COUPLED RECEPTOR"/>
    <property type="match status" value="1"/>
</dbReference>
<keyword evidence="7" id="KW-0807">Transducer</keyword>
<evidence type="ECO:0000259" key="10">
    <source>
        <dbReference type="PROSITE" id="PS50262"/>
    </source>
</evidence>
<gene>
    <name evidence="11" type="ORF">DPMN_110105</name>
</gene>
<evidence type="ECO:0000256" key="5">
    <source>
        <dbReference type="ARBA" id="ARBA00023136"/>
    </source>
</evidence>
<reference evidence="11" key="1">
    <citation type="journal article" date="2019" name="bioRxiv">
        <title>The Genome of the Zebra Mussel, Dreissena polymorpha: A Resource for Invasive Species Research.</title>
        <authorList>
            <person name="McCartney M.A."/>
            <person name="Auch B."/>
            <person name="Kono T."/>
            <person name="Mallez S."/>
            <person name="Zhang Y."/>
            <person name="Obille A."/>
            <person name="Becker A."/>
            <person name="Abrahante J.E."/>
            <person name="Garbe J."/>
            <person name="Badalamenti J.P."/>
            <person name="Herman A."/>
            <person name="Mangelson H."/>
            <person name="Liachko I."/>
            <person name="Sullivan S."/>
            <person name="Sone E.D."/>
            <person name="Koren S."/>
            <person name="Silverstein K.A.T."/>
            <person name="Beckman K.B."/>
            <person name="Gohl D.M."/>
        </authorList>
    </citation>
    <scope>NUCLEOTIDE SEQUENCE</scope>
    <source>
        <strain evidence="11">Duluth1</strain>
        <tissue evidence="11">Whole animal</tissue>
    </source>
</reference>
<sequence>MSNETDSDNMAYTEFGLYKAGILIWKVVPPILILVGTIGNSLSILVLTRRSIRVSTTALFLTVLACSDLLVLYSGLLRQWLIYLFDTDVRHISEAGCKISMWLVYSSLDFSAWILILVTLERVVLAWFPHHGRIVSNRKSAVACLAVICGFILGINAHMLYGMVFKIEYDSNNNPYLHTCTVIDDAYYRFFSQVWPWIDLSVFCVVPFAVIVIGNTMILFKVLQSKKKTRSSIRPMGSLPNSQTKYQSNNNGKKSSMTVVLFTLNIVFIVTTSPVSIYNIGYAYWGTDMSDANTAKLDFWWAVVNMFMYTNNSFNFVLYCLSGSKFRQELKRLFSRSIRSRINDQTANQINYTRKRMDTQSVSPLPSHSKSLNLPCNPLQRQNNKTNANKLSSERNNLHPNMVFHIVKTDLSTRANNLEDNIDI</sequence>
<keyword evidence="6" id="KW-0675">Receptor</keyword>
<feature type="transmembrane region" description="Helical" evidence="9">
    <location>
        <begin position="110"/>
        <end position="128"/>
    </location>
</feature>
<dbReference type="SUPFAM" id="SSF81321">
    <property type="entry name" value="Family A G protein-coupled receptor-like"/>
    <property type="match status" value="1"/>
</dbReference>
<keyword evidence="2 9" id="KW-0812">Transmembrane</keyword>
<comment type="caution">
    <text evidence="11">The sequence shown here is derived from an EMBL/GenBank/DDBJ whole genome shotgun (WGS) entry which is preliminary data.</text>
</comment>
<dbReference type="InterPro" id="IPR000276">
    <property type="entry name" value="GPCR_Rhodpsn"/>
</dbReference>
<keyword evidence="3 9" id="KW-1133">Transmembrane helix</keyword>
<dbReference type="Gene3D" id="1.20.1070.10">
    <property type="entry name" value="Rhodopsin 7-helix transmembrane proteins"/>
    <property type="match status" value="1"/>
</dbReference>
<feature type="transmembrane region" description="Helical" evidence="9">
    <location>
        <begin position="20"/>
        <end position="46"/>
    </location>
</feature>
<feature type="transmembrane region" description="Helical" evidence="9">
    <location>
        <begin position="58"/>
        <end position="76"/>
    </location>
</feature>
<feature type="region of interest" description="Disordered" evidence="8">
    <location>
        <begin position="353"/>
        <end position="394"/>
    </location>
</feature>
<dbReference type="CDD" id="cd14978">
    <property type="entry name" value="7tmA_FMRFamide_R-like"/>
    <property type="match status" value="1"/>
</dbReference>
<dbReference type="EMBL" id="JAIWYP010000004">
    <property type="protein sequence ID" value="KAH3836731.1"/>
    <property type="molecule type" value="Genomic_DNA"/>
</dbReference>
<reference evidence="11" key="2">
    <citation type="submission" date="2020-11" db="EMBL/GenBank/DDBJ databases">
        <authorList>
            <person name="McCartney M.A."/>
            <person name="Auch B."/>
            <person name="Kono T."/>
            <person name="Mallez S."/>
            <person name="Becker A."/>
            <person name="Gohl D.M."/>
            <person name="Silverstein K.A.T."/>
            <person name="Koren S."/>
            <person name="Bechman K.B."/>
            <person name="Herman A."/>
            <person name="Abrahante J.E."/>
            <person name="Garbe J."/>
        </authorList>
    </citation>
    <scope>NUCLEOTIDE SEQUENCE</scope>
    <source>
        <strain evidence="11">Duluth1</strain>
        <tissue evidence="11">Whole animal</tissue>
    </source>
</reference>
<feature type="compositionally biased region" description="Polar residues" evidence="8">
    <location>
        <begin position="359"/>
        <end position="391"/>
    </location>
</feature>
<dbReference type="PANTHER" id="PTHR24243:SF230">
    <property type="entry name" value="G-PROTEIN COUPLED RECEPTORS FAMILY 1 PROFILE DOMAIN-CONTAINING PROTEIN"/>
    <property type="match status" value="1"/>
</dbReference>
<feature type="transmembrane region" description="Helical" evidence="9">
    <location>
        <begin position="259"/>
        <end position="279"/>
    </location>
</feature>
<evidence type="ECO:0000256" key="6">
    <source>
        <dbReference type="ARBA" id="ARBA00023170"/>
    </source>
</evidence>
<dbReference type="Proteomes" id="UP000828390">
    <property type="component" value="Unassembled WGS sequence"/>
</dbReference>
<evidence type="ECO:0000256" key="8">
    <source>
        <dbReference type="SAM" id="MobiDB-lite"/>
    </source>
</evidence>
<evidence type="ECO:0000313" key="12">
    <source>
        <dbReference type="Proteomes" id="UP000828390"/>
    </source>
</evidence>
<dbReference type="PRINTS" id="PR00237">
    <property type="entry name" value="GPCRRHODOPSN"/>
</dbReference>
<evidence type="ECO:0000256" key="3">
    <source>
        <dbReference type="ARBA" id="ARBA00022989"/>
    </source>
</evidence>
<dbReference type="AlphaFoldDB" id="A0A9D4QMM7"/>
<evidence type="ECO:0000256" key="1">
    <source>
        <dbReference type="ARBA" id="ARBA00004141"/>
    </source>
</evidence>
<feature type="transmembrane region" description="Helical" evidence="9">
    <location>
        <begin position="140"/>
        <end position="161"/>
    </location>
</feature>
<feature type="transmembrane region" description="Helical" evidence="9">
    <location>
        <begin position="197"/>
        <end position="220"/>
    </location>
</feature>
<protein>
    <recommendedName>
        <fullName evidence="10">G-protein coupled receptors family 1 profile domain-containing protein</fullName>
    </recommendedName>
</protein>
<comment type="subcellular location">
    <subcellularLocation>
        <location evidence="1">Membrane</location>
        <topology evidence="1">Multi-pass membrane protein</topology>
    </subcellularLocation>
</comment>
<keyword evidence="4" id="KW-0297">G-protein coupled receptor</keyword>
<evidence type="ECO:0000256" key="7">
    <source>
        <dbReference type="ARBA" id="ARBA00023224"/>
    </source>
</evidence>